<protein>
    <submittedName>
        <fullName evidence="2">Uncharacterized protein</fullName>
    </submittedName>
</protein>
<sequence length="540" mass="60437">MEASMQNIPTTPFLPYLLSKSHPSPETPWKESSRILKQTDTLYQFVFRYFNAHKPTNRSIGKVEVVADTKQTSSFEAWIRQSEMASFDDPLSPPWTQEKGSESQFLANDHWEKGAAEFSPFSLTTKEKIIQTKVLPLWQGATPESASYISQNGFNPTQSPLGWGISFKSQANKALTNPTQKTLLLAWVAMRRPYPQTQTVATPKRGYTAHYIPKSNALLVFKQTQALLQVKVELTVDLIKSPSTQPTIATLLQTLETLLKKEAVKKDGTLMKALKEKQTKLQRKTKTAKLSSSEKRLFERLGRLFNSKGRLQSKVRNKLVPSSSRSSSSSSSAPRLPKEALGKAIWQKHFNHIQGTQAPLPSNIEAILNAPTPFKVEGYSGKVRDTHILVWIPEVVDGVDVSLDGLNTLFKYRSYSDAVKKEIGGQKLGKATWVLISKNVLEGSRSKSYDQQKKIMSAYASQGYTLPKALEVTAALLIHEKETKKRLLTDDPWTYTRCQESVNNNQWPVAIGGFAAGGLSVRYYSWIDNQRSGVVGARKL</sequence>
<reference evidence="2 3" key="1">
    <citation type="submission" date="2020-01" db="EMBL/GenBank/DDBJ databases">
        <title>Draft genome sequence of Cand. Neptunochlamydia vexilliferae K9.</title>
        <authorList>
            <person name="Schulz F."/>
            <person name="Koestlbacher S."/>
            <person name="Wascher F."/>
            <person name="Pizzetti I."/>
            <person name="Horn M."/>
        </authorList>
    </citation>
    <scope>NUCLEOTIDE SEQUENCE [LARGE SCALE GENOMIC DNA]</scope>
    <source>
        <strain evidence="2 3">K9</strain>
    </source>
</reference>
<comment type="caution">
    <text evidence="2">The sequence shown here is derived from an EMBL/GenBank/DDBJ whole genome shotgun (WGS) entry which is preliminary data.</text>
</comment>
<proteinExistence type="predicted"/>
<accession>A0ABS0AZ52</accession>
<gene>
    <name evidence="2" type="ORF">NEPTK9_000927</name>
</gene>
<evidence type="ECO:0000256" key="1">
    <source>
        <dbReference type="SAM" id="MobiDB-lite"/>
    </source>
</evidence>
<evidence type="ECO:0000313" key="2">
    <source>
        <dbReference type="EMBL" id="MBF5059413.1"/>
    </source>
</evidence>
<feature type="compositionally biased region" description="Low complexity" evidence="1">
    <location>
        <begin position="322"/>
        <end position="332"/>
    </location>
</feature>
<dbReference type="Gene3D" id="3.90.228.10">
    <property type="match status" value="1"/>
</dbReference>
<name>A0ABS0AZ52_9BACT</name>
<feature type="region of interest" description="Disordered" evidence="1">
    <location>
        <begin position="315"/>
        <end position="336"/>
    </location>
</feature>
<organism evidence="2 3">
    <name type="scientific">Candidatus Neptunichlamydia vexilliferae</name>
    <dbReference type="NCBI Taxonomy" id="1651774"/>
    <lineage>
        <taxon>Bacteria</taxon>
        <taxon>Pseudomonadati</taxon>
        <taxon>Chlamydiota</taxon>
        <taxon>Chlamydiia</taxon>
        <taxon>Parachlamydiales</taxon>
        <taxon>Simkaniaceae</taxon>
        <taxon>Candidatus Neptunichlamydia</taxon>
    </lineage>
</organism>
<keyword evidence="3" id="KW-1185">Reference proteome</keyword>
<dbReference type="EMBL" id="JAAEJV010000021">
    <property type="protein sequence ID" value="MBF5059413.1"/>
    <property type="molecule type" value="Genomic_DNA"/>
</dbReference>
<dbReference type="Proteomes" id="UP001194714">
    <property type="component" value="Unassembled WGS sequence"/>
</dbReference>
<evidence type="ECO:0000313" key="3">
    <source>
        <dbReference type="Proteomes" id="UP001194714"/>
    </source>
</evidence>